<dbReference type="InterPro" id="IPR004676">
    <property type="entry name" value="Cd-R_transporter"/>
</dbReference>
<feature type="transmembrane region" description="Helical" evidence="2">
    <location>
        <begin position="190"/>
        <end position="210"/>
    </location>
</feature>
<keyword evidence="2" id="KW-0812">Transmembrane</keyword>
<dbReference type="EMBL" id="AZHB01000002">
    <property type="protein sequence ID" value="OAA72178.1"/>
    <property type="molecule type" value="Genomic_DNA"/>
</dbReference>
<sequence>MNLGAAIGTACIAFAATNVDGIFVLVTFLAESATNTHLTPATILIGQYAGFTGIMAVSLVGFAVSLALAPQPIGFLGFLPLLLGLWNLLDVVLGRDATGCVEADQPELPMTASTWFRSIVKVGAITLINGGDNVSSYIPLFAQAKRVEIVVYVAVFYVMLGVWFLVGLLIMKEEHVLLMAQKHTRRLIPFLYMGLGVFVIVKSHCYPWSIERIDKKGAAHPGRLVMAVSTTTLLLLCMGLMFCIKWRRWHAVATEEEEEVMARDGGAEPNAAEEEADCASQPRGVPSKRTLHSSTEPLLKGERAKGSTMRFKYV</sequence>
<evidence type="ECO:0000313" key="3">
    <source>
        <dbReference type="EMBL" id="OAA72178.1"/>
    </source>
</evidence>
<dbReference type="AlphaFoldDB" id="A0A168D532"/>
<keyword evidence="2" id="KW-0472">Membrane</keyword>
<dbReference type="GeneID" id="30017543"/>
<evidence type="ECO:0000256" key="2">
    <source>
        <dbReference type="SAM" id="Phobius"/>
    </source>
</evidence>
<name>A0A168D532_CORFA</name>
<feature type="transmembrane region" description="Helical" evidence="2">
    <location>
        <begin position="73"/>
        <end position="89"/>
    </location>
</feature>
<dbReference type="Pfam" id="PF03596">
    <property type="entry name" value="Cad"/>
    <property type="match status" value="1"/>
</dbReference>
<organism evidence="3 4">
    <name type="scientific">Cordyceps fumosorosea (strain ARSEF 2679)</name>
    <name type="common">Isaria fumosorosea</name>
    <dbReference type="NCBI Taxonomy" id="1081104"/>
    <lineage>
        <taxon>Eukaryota</taxon>
        <taxon>Fungi</taxon>
        <taxon>Dikarya</taxon>
        <taxon>Ascomycota</taxon>
        <taxon>Pezizomycotina</taxon>
        <taxon>Sordariomycetes</taxon>
        <taxon>Hypocreomycetidae</taxon>
        <taxon>Hypocreales</taxon>
        <taxon>Cordycipitaceae</taxon>
        <taxon>Cordyceps</taxon>
    </lineage>
</organism>
<feature type="transmembrane region" description="Helical" evidence="2">
    <location>
        <begin position="149"/>
        <end position="170"/>
    </location>
</feature>
<gene>
    <name evidence="3" type="ORF">ISF_01251</name>
</gene>
<feature type="region of interest" description="Disordered" evidence="1">
    <location>
        <begin position="262"/>
        <end position="298"/>
    </location>
</feature>
<reference evidence="3 4" key="1">
    <citation type="journal article" date="2016" name="Genome Biol. Evol.">
        <title>Divergent and convergent evolution of fungal pathogenicity.</title>
        <authorList>
            <person name="Shang Y."/>
            <person name="Xiao G."/>
            <person name="Zheng P."/>
            <person name="Cen K."/>
            <person name="Zhan S."/>
            <person name="Wang C."/>
        </authorList>
    </citation>
    <scope>NUCLEOTIDE SEQUENCE [LARGE SCALE GENOMIC DNA]</scope>
    <source>
        <strain evidence="3 4">ARSEF 2679</strain>
    </source>
</reference>
<feature type="transmembrane region" description="Helical" evidence="2">
    <location>
        <begin position="45"/>
        <end position="66"/>
    </location>
</feature>
<protein>
    <submittedName>
        <fullName evidence="3">Cadmium resistance transporter</fullName>
    </submittedName>
</protein>
<feature type="transmembrane region" description="Helical" evidence="2">
    <location>
        <begin position="222"/>
        <end position="244"/>
    </location>
</feature>
<proteinExistence type="predicted"/>
<keyword evidence="4" id="KW-1185">Reference proteome</keyword>
<evidence type="ECO:0000313" key="4">
    <source>
        <dbReference type="Proteomes" id="UP000076744"/>
    </source>
</evidence>
<accession>A0A168D532</accession>
<dbReference type="Proteomes" id="UP000076744">
    <property type="component" value="Unassembled WGS sequence"/>
</dbReference>
<dbReference type="OrthoDB" id="3791566at2759"/>
<comment type="caution">
    <text evidence="3">The sequence shown here is derived from an EMBL/GenBank/DDBJ whole genome shotgun (WGS) entry which is preliminary data.</text>
</comment>
<dbReference type="RefSeq" id="XP_018707624.1">
    <property type="nucleotide sequence ID" value="XM_018844858.1"/>
</dbReference>
<evidence type="ECO:0000256" key="1">
    <source>
        <dbReference type="SAM" id="MobiDB-lite"/>
    </source>
</evidence>
<keyword evidence="2" id="KW-1133">Transmembrane helix</keyword>